<evidence type="ECO:0000313" key="2">
    <source>
        <dbReference type="EMBL" id="HIZ29911.1"/>
    </source>
</evidence>
<accession>A0A9D2E330</accession>
<evidence type="ECO:0000256" key="1">
    <source>
        <dbReference type="SAM" id="Phobius"/>
    </source>
</evidence>
<dbReference type="EMBL" id="DXBV01000016">
    <property type="protein sequence ID" value="HIZ29911.1"/>
    <property type="molecule type" value="Genomic_DNA"/>
</dbReference>
<dbReference type="Proteomes" id="UP000824035">
    <property type="component" value="Unassembled WGS sequence"/>
</dbReference>
<name>A0A9D2E330_9FIRM</name>
<protein>
    <submittedName>
        <fullName evidence="2">PrgI family protein</fullName>
    </submittedName>
</protein>
<reference evidence="2" key="1">
    <citation type="journal article" date="2021" name="PeerJ">
        <title>Extensive microbial diversity within the chicken gut microbiome revealed by metagenomics and culture.</title>
        <authorList>
            <person name="Gilroy R."/>
            <person name="Ravi A."/>
            <person name="Getino M."/>
            <person name="Pursley I."/>
            <person name="Horton D.L."/>
            <person name="Alikhan N.F."/>
            <person name="Baker D."/>
            <person name="Gharbi K."/>
            <person name="Hall N."/>
            <person name="Watson M."/>
            <person name="Adriaenssens E.M."/>
            <person name="Foster-Nyarko E."/>
            <person name="Jarju S."/>
            <person name="Secka A."/>
            <person name="Antonio M."/>
            <person name="Oren A."/>
            <person name="Chaudhuri R.R."/>
            <person name="La Ragione R."/>
            <person name="Hildebrand F."/>
            <person name="Pallen M.J."/>
        </authorList>
    </citation>
    <scope>NUCLEOTIDE SEQUENCE</scope>
    <source>
        <strain evidence="2">ChiGjej4B4-18154</strain>
    </source>
</reference>
<dbReference type="Pfam" id="PF12666">
    <property type="entry name" value="PrgI"/>
    <property type="match status" value="1"/>
</dbReference>
<dbReference type="AlphaFoldDB" id="A0A9D2E330"/>
<proteinExistence type="predicted"/>
<dbReference type="InterPro" id="IPR024414">
    <property type="entry name" value="Uncharacterised_PrgI"/>
</dbReference>
<gene>
    <name evidence="2" type="ORF">H9813_01570</name>
</gene>
<comment type="caution">
    <text evidence="2">The sequence shown here is derived from an EMBL/GenBank/DDBJ whole genome shotgun (WGS) entry which is preliminary data.</text>
</comment>
<feature type="transmembrane region" description="Helical" evidence="1">
    <location>
        <begin position="20"/>
        <end position="39"/>
    </location>
</feature>
<keyword evidence="1" id="KW-0472">Membrane</keyword>
<organism evidence="2 3">
    <name type="scientific">Candidatus Allofournierella merdipullorum</name>
    <dbReference type="NCBI Taxonomy" id="2838595"/>
    <lineage>
        <taxon>Bacteria</taxon>
        <taxon>Bacillati</taxon>
        <taxon>Bacillota</taxon>
        <taxon>Clostridia</taxon>
        <taxon>Eubacteriales</taxon>
        <taxon>Oscillospiraceae</taxon>
        <taxon>Allofournierella</taxon>
    </lineage>
</organism>
<reference evidence="2" key="2">
    <citation type="submission" date="2021-04" db="EMBL/GenBank/DDBJ databases">
        <authorList>
            <person name="Gilroy R."/>
        </authorList>
    </citation>
    <scope>NUCLEOTIDE SEQUENCE</scope>
    <source>
        <strain evidence="2">ChiGjej4B4-18154</strain>
    </source>
</reference>
<keyword evidence="1" id="KW-0812">Transmembrane</keyword>
<feature type="transmembrane region" description="Helical" evidence="1">
    <location>
        <begin position="51"/>
        <end position="70"/>
    </location>
</feature>
<keyword evidence="1" id="KW-1133">Transmembrane helix</keyword>
<sequence length="117" mass="13514">MEVRINKEVRNYQESLFFGLSLRQLIFALLAVAVAVGTYFGLRNILGTGEIGWVCVLCAFPFALGGFFQYNGMTLERFLLAYIRTEFLYPHRLIFKSDNLYAELMERSTIKEVLKID</sequence>
<evidence type="ECO:0000313" key="3">
    <source>
        <dbReference type="Proteomes" id="UP000824035"/>
    </source>
</evidence>